<proteinExistence type="predicted"/>
<dbReference type="AlphaFoldDB" id="A0A1F6LSF2"/>
<name>A0A1F6LSF2_9BACT</name>
<accession>A0A1F6LSF2</accession>
<dbReference type="Proteomes" id="UP000176329">
    <property type="component" value="Unassembled WGS sequence"/>
</dbReference>
<feature type="region of interest" description="Disordered" evidence="1">
    <location>
        <begin position="253"/>
        <end position="280"/>
    </location>
</feature>
<evidence type="ECO:0000313" key="2">
    <source>
        <dbReference type="EMBL" id="OGH62255.1"/>
    </source>
</evidence>
<dbReference type="EMBL" id="MFPV01000015">
    <property type="protein sequence ID" value="OGH62255.1"/>
    <property type="molecule type" value="Genomic_DNA"/>
</dbReference>
<reference evidence="2 3" key="1">
    <citation type="journal article" date="2016" name="Nat. Commun.">
        <title>Thousands of microbial genomes shed light on interconnected biogeochemical processes in an aquifer system.</title>
        <authorList>
            <person name="Anantharaman K."/>
            <person name="Brown C.T."/>
            <person name="Hug L.A."/>
            <person name="Sharon I."/>
            <person name="Castelle C.J."/>
            <person name="Probst A.J."/>
            <person name="Thomas B.C."/>
            <person name="Singh A."/>
            <person name="Wilkins M.J."/>
            <person name="Karaoz U."/>
            <person name="Brodie E.L."/>
            <person name="Williams K.H."/>
            <person name="Hubbard S.S."/>
            <person name="Banfield J.F."/>
        </authorList>
    </citation>
    <scope>NUCLEOTIDE SEQUENCE [LARGE SCALE GENOMIC DNA]</scope>
</reference>
<protein>
    <submittedName>
        <fullName evidence="2">Uncharacterized protein</fullName>
    </submittedName>
</protein>
<evidence type="ECO:0000256" key="1">
    <source>
        <dbReference type="SAM" id="MobiDB-lite"/>
    </source>
</evidence>
<comment type="caution">
    <text evidence="2">The sequence shown here is derived from an EMBL/GenBank/DDBJ whole genome shotgun (WGS) entry which is preliminary data.</text>
</comment>
<evidence type="ECO:0000313" key="3">
    <source>
        <dbReference type="Proteomes" id="UP000176329"/>
    </source>
</evidence>
<organism evidence="2 3">
    <name type="scientific">Candidatus Magasanikbacteria bacterium RIFCSPHIGHO2_01_FULL_50_8</name>
    <dbReference type="NCBI Taxonomy" id="1798674"/>
    <lineage>
        <taxon>Bacteria</taxon>
        <taxon>Candidatus Magasanikiibacteriota</taxon>
    </lineage>
</organism>
<sequence length="280" mass="30472">MHCAYQFDTVVADLTCVHLAEGVGALTRVRQFPRMAALISFRQLGSLVIMTVATHENEPIITTGQAAMLCKKFKLQVGVGATHGVGTGKTLSVYKSNDGMTFAHMQDFRCCFETQMGGVTRMVAIRGDAGLMVFRDGSWHYLMVETALEARLLELMRQPTDLFVSRPFELGGKIAHLVSTFNSYHAIVMFIDGEVATFGCTHQVSGNVLFGGDARYAMIARVEFQNGEVVAQVGRFENAAFVAEVERSFNSATRSARRRQSAAGGKMHPVAGSTSPAAFN</sequence>
<gene>
    <name evidence="2" type="ORF">A2848_02440</name>
</gene>